<accession>A0A443I0A2</accession>
<dbReference type="VEuPathDB" id="FungiDB:C8Q69DRAFT_138250"/>
<keyword evidence="1" id="KW-1133">Transmembrane helix</keyword>
<name>A0A443I0A2_BYSSP</name>
<comment type="caution">
    <text evidence="2">The sequence shown here is derived from an EMBL/GenBank/DDBJ whole genome shotgun (WGS) entry which is preliminary data.</text>
</comment>
<dbReference type="PANTHER" id="PTHR42077:SF1">
    <property type="entry name" value="YALI0F30239P"/>
    <property type="match status" value="1"/>
</dbReference>
<keyword evidence="1" id="KW-0472">Membrane</keyword>
<evidence type="ECO:0000313" key="2">
    <source>
        <dbReference type="EMBL" id="RWQ97492.1"/>
    </source>
</evidence>
<proteinExistence type="predicted"/>
<organism evidence="2 3">
    <name type="scientific">Byssochlamys spectabilis</name>
    <name type="common">Paecilomyces variotii</name>
    <dbReference type="NCBI Taxonomy" id="264951"/>
    <lineage>
        <taxon>Eukaryota</taxon>
        <taxon>Fungi</taxon>
        <taxon>Dikarya</taxon>
        <taxon>Ascomycota</taxon>
        <taxon>Pezizomycotina</taxon>
        <taxon>Eurotiomycetes</taxon>
        <taxon>Eurotiomycetidae</taxon>
        <taxon>Eurotiales</taxon>
        <taxon>Thermoascaceae</taxon>
        <taxon>Paecilomyces</taxon>
    </lineage>
</organism>
<dbReference type="PANTHER" id="PTHR42077">
    <property type="entry name" value="YALI0F30239P"/>
    <property type="match status" value="1"/>
</dbReference>
<dbReference type="RefSeq" id="XP_028487137.1">
    <property type="nucleotide sequence ID" value="XM_028625398.1"/>
</dbReference>
<sequence>MAVGLKNLVPLLILFVVIGVIAVVGFVAYGIIQEVSNQTRAKMEKKHIMFNKDGLKVEVKELTDEAYRDRSQSVLVNMWNHTSFPAYKSRLWGNGSGAEASKRK</sequence>
<keyword evidence="1" id="KW-0812">Transmembrane</keyword>
<keyword evidence="3" id="KW-1185">Reference proteome</keyword>
<feature type="transmembrane region" description="Helical" evidence="1">
    <location>
        <begin position="12"/>
        <end position="32"/>
    </location>
</feature>
<protein>
    <submittedName>
        <fullName evidence="2">Uncharacterized protein</fullName>
    </submittedName>
</protein>
<reference evidence="2 3" key="1">
    <citation type="journal article" date="2018" name="Front. Microbiol.">
        <title>Genomic and genetic insights into a cosmopolitan fungus, Paecilomyces variotii (Eurotiales).</title>
        <authorList>
            <person name="Urquhart A.S."/>
            <person name="Mondo S.J."/>
            <person name="Makela M.R."/>
            <person name="Hane J.K."/>
            <person name="Wiebenga A."/>
            <person name="He G."/>
            <person name="Mihaltcheva S."/>
            <person name="Pangilinan J."/>
            <person name="Lipzen A."/>
            <person name="Barry K."/>
            <person name="de Vries R.P."/>
            <person name="Grigoriev I.V."/>
            <person name="Idnurm A."/>
        </authorList>
    </citation>
    <scope>NUCLEOTIDE SEQUENCE [LARGE SCALE GENOMIC DNA]</scope>
    <source>
        <strain evidence="2 3">CBS 101075</strain>
    </source>
</reference>
<evidence type="ECO:0000256" key="1">
    <source>
        <dbReference type="SAM" id="Phobius"/>
    </source>
</evidence>
<dbReference type="EMBL" id="RCNU01000002">
    <property type="protein sequence ID" value="RWQ97492.1"/>
    <property type="molecule type" value="Genomic_DNA"/>
</dbReference>
<dbReference type="Proteomes" id="UP000283841">
    <property type="component" value="Unassembled WGS sequence"/>
</dbReference>
<gene>
    <name evidence="2" type="ORF">C8Q69DRAFT_138250</name>
</gene>
<dbReference type="AlphaFoldDB" id="A0A443I0A2"/>
<dbReference type="GeneID" id="39594675"/>
<evidence type="ECO:0000313" key="3">
    <source>
        <dbReference type="Proteomes" id="UP000283841"/>
    </source>
</evidence>